<sequence length="107" mass="11171">MTASLLSANVPELERYARHLESVTSADLTGVARGISGLSGGQVGAFGVFAAQALGVPCRVALAGLGDQVTDLATRISELAVAVRDAAHDVERTDEENAAEFARFAWR</sequence>
<name>A0A229RH66_9PSEU</name>
<evidence type="ECO:0008006" key="3">
    <source>
        <dbReference type="Google" id="ProtNLM"/>
    </source>
</evidence>
<proteinExistence type="predicted"/>
<evidence type="ECO:0000313" key="2">
    <source>
        <dbReference type="Proteomes" id="UP000215223"/>
    </source>
</evidence>
<protein>
    <recommendedName>
        <fullName evidence="3">ESX-1 secretion-associated protein</fullName>
    </recommendedName>
</protein>
<organism evidence="1 2">
    <name type="scientific">Amycolatopsis thailandensis</name>
    <dbReference type="NCBI Taxonomy" id="589330"/>
    <lineage>
        <taxon>Bacteria</taxon>
        <taxon>Bacillati</taxon>
        <taxon>Actinomycetota</taxon>
        <taxon>Actinomycetes</taxon>
        <taxon>Pseudonocardiales</taxon>
        <taxon>Pseudonocardiaceae</taxon>
        <taxon>Amycolatopsis</taxon>
    </lineage>
</organism>
<keyword evidence="2" id="KW-1185">Reference proteome</keyword>
<dbReference type="RefSeq" id="WP_093938659.1">
    <property type="nucleotide sequence ID" value="NZ_NMQT01000160.1"/>
</dbReference>
<dbReference type="AlphaFoldDB" id="A0A229RH66"/>
<dbReference type="Proteomes" id="UP000215223">
    <property type="component" value="Unassembled WGS sequence"/>
</dbReference>
<accession>A0A229RH66</accession>
<dbReference type="EMBL" id="NMQT01000160">
    <property type="protein sequence ID" value="OXM45993.1"/>
    <property type="molecule type" value="Genomic_DNA"/>
</dbReference>
<gene>
    <name evidence="1" type="ORF">CFP71_37525</name>
</gene>
<reference evidence="1 2" key="1">
    <citation type="submission" date="2017-07" db="EMBL/GenBank/DDBJ databases">
        <title>Amycolatopsis thailandensis Genome sequencing and assembly.</title>
        <authorList>
            <person name="Kaur N."/>
            <person name="Mayilraj S."/>
        </authorList>
    </citation>
    <scope>NUCLEOTIDE SEQUENCE [LARGE SCALE GENOMIC DNA]</scope>
    <source>
        <strain evidence="1 2">JCM 16380</strain>
    </source>
</reference>
<comment type="caution">
    <text evidence="1">The sequence shown here is derived from an EMBL/GenBank/DDBJ whole genome shotgun (WGS) entry which is preliminary data.</text>
</comment>
<evidence type="ECO:0000313" key="1">
    <source>
        <dbReference type="EMBL" id="OXM45993.1"/>
    </source>
</evidence>